<dbReference type="EMBL" id="JAGIOI010000001">
    <property type="protein sequence ID" value="MBP2413147.1"/>
    <property type="molecule type" value="Genomic_DNA"/>
</dbReference>
<dbReference type="SUPFAM" id="SSF51735">
    <property type="entry name" value="NAD(P)-binding Rossmann-fold domains"/>
    <property type="match status" value="1"/>
</dbReference>
<reference evidence="1 2" key="1">
    <citation type="submission" date="2021-03" db="EMBL/GenBank/DDBJ databases">
        <title>Sequencing the genomes of 1000 actinobacteria strains.</title>
        <authorList>
            <person name="Klenk H.-P."/>
        </authorList>
    </citation>
    <scope>NUCLEOTIDE SEQUENCE [LARGE SCALE GENOMIC DNA]</scope>
    <source>
        <strain evidence="1 2">DSM 16005</strain>
    </source>
</reference>
<sequence length="223" mass="23835">MGASRGLGLAIAREYLSQGARVVATVRGPEPTPLHVLVEEYRGLLEIESVDITELDQLAALHARLAGHSFGLVFVNAGVTNDEAETIATVSDAEFSRLMLTNALAPMRFIEAFAGLASERATLAVMSSGQGSIENNTRGGFEIYRASKSALNQLMRSYAARTQDDGHTLLLLAPGWIRGTGVGGPNAPLTIEESIPRLVRTIQGSHGKGGLQFLDYRGETVSW</sequence>
<dbReference type="Pfam" id="PF13561">
    <property type="entry name" value="adh_short_C2"/>
    <property type="match status" value="1"/>
</dbReference>
<dbReference type="PANTHER" id="PTHR45458:SF1">
    <property type="entry name" value="SHORT CHAIN DEHYDROGENASE"/>
    <property type="match status" value="1"/>
</dbReference>
<gene>
    <name evidence="1" type="ORF">JOF48_001946</name>
</gene>
<dbReference type="InterPro" id="IPR036291">
    <property type="entry name" value="NAD(P)-bd_dom_sf"/>
</dbReference>
<protein>
    <submittedName>
        <fullName evidence="1">NAD(P)-dependent dehydrogenase (Short-subunit alcohol dehydrogenase family)</fullName>
    </submittedName>
</protein>
<organism evidence="1 2">
    <name type="scientific">Arthrobacter stackebrandtii</name>
    <dbReference type="NCBI Taxonomy" id="272161"/>
    <lineage>
        <taxon>Bacteria</taxon>
        <taxon>Bacillati</taxon>
        <taxon>Actinomycetota</taxon>
        <taxon>Actinomycetes</taxon>
        <taxon>Micrococcales</taxon>
        <taxon>Micrococcaceae</taxon>
        <taxon>Arthrobacter</taxon>
    </lineage>
</organism>
<dbReference type="Gene3D" id="3.40.50.720">
    <property type="entry name" value="NAD(P)-binding Rossmann-like Domain"/>
    <property type="match status" value="1"/>
</dbReference>
<comment type="caution">
    <text evidence="1">The sequence shown here is derived from an EMBL/GenBank/DDBJ whole genome shotgun (WGS) entry which is preliminary data.</text>
</comment>
<dbReference type="RefSeq" id="WP_342591209.1">
    <property type="nucleotide sequence ID" value="NZ_JAGIOI010000001.1"/>
</dbReference>
<evidence type="ECO:0000313" key="1">
    <source>
        <dbReference type="EMBL" id="MBP2413147.1"/>
    </source>
</evidence>
<evidence type="ECO:0000313" key="2">
    <source>
        <dbReference type="Proteomes" id="UP000711614"/>
    </source>
</evidence>
<keyword evidence="2" id="KW-1185">Reference proteome</keyword>
<dbReference type="Proteomes" id="UP000711614">
    <property type="component" value="Unassembled WGS sequence"/>
</dbReference>
<accession>A0ABS4YWH4</accession>
<dbReference type="PANTHER" id="PTHR45458">
    <property type="entry name" value="SHORT-CHAIN DEHYDROGENASE/REDUCTASE SDR"/>
    <property type="match status" value="1"/>
</dbReference>
<dbReference type="InterPro" id="IPR002347">
    <property type="entry name" value="SDR_fam"/>
</dbReference>
<name>A0ABS4YWH4_9MICC</name>
<dbReference type="InterPro" id="IPR052184">
    <property type="entry name" value="SDR_enzymes"/>
</dbReference>
<proteinExistence type="predicted"/>